<protein>
    <recommendedName>
        <fullName evidence="1">Tf2-1-like SH3-like domain-containing protein</fullName>
    </recommendedName>
</protein>
<proteinExistence type="predicted"/>
<dbReference type="PANTHER" id="PTHR46148">
    <property type="entry name" value="CHROMO DOMAIN-CONTAINING PROTEIN"/>
    <property type="match status" value="1"/>
</dbReference>
<dbReference type="EMBL" id="CP133622">
    <property type="protein sequence ID" value="WMV55115.1"/>
    <property type="molecule type" value="Genomic_DNA"/>
</dbReference>
<dbReference type="AlphaFoldDB" id="A0AAF0ZZN1"/>
<dbReference type="PANTHER" id="PTHR46148:SF57">
    <property type="entry name" value="OS12G0499874 PROTEIN"/>
    <property type="match status" value="1"/>
</dbReference>
<organism evidence="2 3">
    <name type="scientific">Solanum verrucosum</name>
    <dbReference type="NCBI Taxonomy" id="315347"/>
    <lineage>
        <taxon>Eukaryota</taxon>
        <taxon>Viridiplantae</taxon>
        <taxon>Streptophyta</taxon>
        <taxon>Embryophyta</taxon>
        <taxon>Tracheophyta</taxon>
        <taxon>Spermatophyta</taxon>
        <taxon>Magnoliopsida</taxon>
        <taxon>eudicotyledons</taxon>
        <taxon>Gunneridae</taxon>
        <taxon>Pentapetalae</taxon>
        <taxon>asterids</taxon>
        <taxon>lamiids</taxon>
        <taxon>Solanales</taxon>
        <taxon>Solanaceae</taxon>
        <taxon>Solanoideae</taxon>
        <taxon>Solaneae</taxon>
        <taxon>Solanum</taxon>
    </lineage>
</organism>
<gene>
    <name evidence="2" type="ORF">MTR67_048500</name>
</gene>
<keyword evidence="3" id="KW-1185">Reference proteome</keyword>
<feature type="domain" description="Tf2-1-like SH3-like" evidence="1">
    <location>
        <begin position="70"/>
        <end position="134"/>
    </location>
</feature>
<evidence type="ECO:0000313" key="2">
    <source>
        <dbReference type="EMBL" id="WMV55115.1"/>
    </source>
</evidence>
<dbReference type="Proteomes" id="UP001234989">
    <property type="component" value="Chromosome 11"/>
</dbReference>
<evidence type="ECO:0000259" key="1">
    <source>
        <dbReference type="Pfam" id="PF24626"/>
    </source>
</evidence>
<dbReference type="InterPro" id="IPR056924">
    <property type="entry name" value="SH3_Tf2-1"/>
</dbReference>
<name>A0AAF0ZZN1_SOLVR</name>
<evidence type="ECO:0000313" key="3">
    <source>
        <dbReference type="Proteomes" id="UP001234989"/>
    </source>
</evidence>
<dbReference type="Pfam" id="PF24626">
    <property type="entry name" value="SH3_Tf2-1"/>
    <property type="match status" value="1"/>
</dbReference>
<reference evidence="2" key="1">
    <citation type="submission" date="2023-08" db="EMBL/GenBank/DDBJ databases">
        <title>A de novo genome assembly of Solanum verrucosum Schlechtendal, a Mexican diploid species geographically isolated from the other diploid A-genome species in potato relatives.</title>
        <authorList>
            <person name="Hosaka K."/>
        </authorList>
    </citation>
    <scope>NUCLEOTIDE SEQUENCE</scope>
    <source>
        <tissue evidence="2">Young leaves</tissue>
    </source>
</reference>
<accession>A0AAF0ZZN1</accession>
<sequence length="206" mass="24252">MAQFEAPYGRRCRYLICWFDVGGVTLIDPELVHEAMEKVRLIRERLKMGQSRQKSYADVRRRNLEFDVYDWVYLKISPIKGEMRFGKKGKLSPYYVGQFQILRHIGKDSYELDLPNNLASVHPIFHVSLFKKCVSDLTSIVPLESLGIKDSLSYEEFLVGIFDQQVRKFRNNEVAFIKVLWRNQLVEGATWEDETDMMSRYPPFLL</sequence>